<feature type="transmembrane region" description="Helical" evidence="2">
    <location>
        <begin position="78"/>
        <end position="97"/>
    </location>
</feature>
<dbReference type="GO" id="GO:0016020">
    <property type="term" value="C:membrane"/>
    <property type="evidence" value="ECO:0007669"/>
    <property type="project" value="TreeGrafter"/>
</dbReference>
<feature type="transmembrane region" description="Helical" evidence="2">
    <location>
        <begin position="147"/>
        <end position="164"/>
    </location>
</feature>
<feature type="transmembrane region" description="Helical" evidence="2">
    <location>
        <begin position="476"/>
        <end position="496"/>
    </location>
</feature>
<feature type="transmembrane region" description="Helical" evidence="2">
    <location>
        <begin position="502"/>
        <end position="519"/>
    </location>
</feature>
<dbReference type="OrthoDB" id="2145039at2"/>
<gene>
    <name evidence="3" type="ORF">FOL01_0398</name>
</gene>
<sequence>MPIRRIRYSQYAIVMLILAVLSALFLPTLVGTSTLMSAHIKNMTMTIFGIAAVMVVYTDDRMIKQALYQQKQLRVVTLWLPILGQTIWYLAVLWIYLTNMTGYAILTMTLPILFLGMALLLISLGALQKETLSIILNAPMKRTAHRLNITTMFLAIYALLFFGLTTNWIYGLTTMASVLLITDANWPALWSGWHREQSLEKLATNGVNFKNARVIEKLPQVTTIITEKSGILTDNHMTVHSILSLDKRYSDFDILGIATGLLSMDENSALSKSILQYAENHGVFPSTASEPEIIDGAGIKGVILNERFAVLSAAEVVAEGYDVDLNALETYKMLGNSVSYVVDSLQVIGVITFGDTLNKALLSLDRFFTTRHLDVKIASGDTIGATMQLTNIMTSLDEVKSDLTPAEKTAQQEQWTSQTNTMFVTNQDNLPTQTDTITVAVDRPDVNADIHVANVADLEKLWATADRLIQIDKRMLSLASLPIIILLLLAAGLGIFISPWLYVAPVLAVIIRCAMSYLLRLRVKR</sequence>
<dbReference type="InterPro" id="IPR023214">
    <property type="entry name" value="HAD_sf"/>
</dbReference>
<dbReference type="InterPro" id="IPR023299">
    <property type="entry name" value="ATPase_P-typ_cyto_dom_N"/>
</dbReference>
<evidence type="ECO:0000313" key="3">
    <source>
        <dbReference type="EMBL" id="APS41257.1"/>
    </source>
</evidence>
<keyword evidence="2" id="KW-1133">Transmembrane helix</keyword>
<dbReference type="GO" id="GO:0022857">
    <property type="term" value="F:transmembrane transporter activity"/>
    <property type="evidence" value="ECO:0007669"/>
    <property type="project" value="TreeGrafter"/>
</dbReference>
<feature type="transmembrane region" description="Helical" evidence="2">
    <location>
        <begin position="36"/>
        <end position="57"/>
    </location>
</feature>
<feature type="transmembrane region" description="Helical" evidence="2">
    <location>
        <begin position="103"/>
        <end position="127"/>
    </location>
</feature>
<feature type="transmembrane region" description="Helical" evidence="2">
    <location>
        <begin position="12"/>
        <end position="30"/>
    </location>
</feature>
<dbReference type="PANTHER" id="PTHR48085">
    <property type="entry name" value="CADMIUM/ZINC-TRANSPORTING ATPASE HMA2-RELATED"/>
    <property type="match status" value="1"/>
</dbReference>
<dbReference type="STRING" id="1631871.FOL01_0398"/>
<comment type="similarity">
    <text evidence="1">Belongs to the cation transport ATPase (P-type) (TC 3.A.3) family. Type IB subfamily.</text>
</comment>
<dbReference type="Gene3D" id="3.40.1110.10">
    <property type="entry name" value="Calcium-transporting ATPase, cytoplasmic domain N"/>
    <property type="match status" value="1"/>
</dbReference>
<reference evidence="3 4" key="1">
    <citation type="submission" date="2016-02" db="EMBL/GenBank/DDBJ databases">
        <title>Complete Genome Sequence of Weissella jogaejeotgali FOL01.</title>
        <authorList>
            <person name="Lee J.-H."/>
            <person name="Ku H.-J."/>
        </authorList>
    </citation>
    <scope>NUCLEOTIDE SEQUENCE [LARGE SCALE GENOMIC DNA]</scope>
    <source>
        <strain evidence="3 4">FOL01</strain>
    </source>
</reference>
<name>A0A1L6R9N7_9LACO</name>
<dbReference type="InterPro" id="IPR051014">
    <property type="entry name" value="Cation_Transport_ATPase_IB"/>
</dbReference>
<dbReference type="EMBL" id="CP014332">
    <property type="protein sequence ID" value="APS41257.1"/>
    <property type="molecule type" value="Genomic_DNA"/>
</dbReference>
<accession>A0A1L6R9N7</accession>
<dbReference type="AlphaFoldDB" id="A0A1L6R9N7"/>
<evidence type="ECO:0000313" key="4">
    <source>
        <dbReference type="Proteomes" id="UP000185473"/>
    </source>
</evidence>
<dbReference type="Proteomes" id="UP000185473">
    <property type="component" value="Chromosome"/>
</dbReference>
<evidence type="ECO:0000256" key="1">
    <source>
        <dbReference type="ARBA" id="ARBA00006024"/>
    </source>
</evidence>
<organism evidence="3 4">
    <name type="scientific">Weissella jogaejeotgali</name>
    <dbReference type="NCBI Taxonomy" id="1631871"/>
    <lineage>
        <taxon>Bacteria</taxon>
        <taxon>Bacillati</taxon>
        <taxon>Bacillota</taxon>
        <taxon>Bacilli</taxon>
        <taxon>Lactobacillales</taxon>
        <taxon>Lactobacillaceae</taxon>
        <taxon>Weissella</taxon>
    </lineage>
</organism>
<keyword evidence="2" id="KW-0812">Transmembrane</keyword>
<keyword evidence="2" id="KW-0472">Membrane</keyword>
<dbReference type="GO" id="GO:0000166">
    <property type="term" value="F:nucleotide binding"/>
    <property type="evidence" value="ECO:0007669"/>
    <property type="project" value="InterPro"/>
</dbReference>
<dbReference type="SUPFAM" id="SSF81660">
    <property type="entry name" value="Metal cation-transporting ATPase, ATP-binding domain N"/>
    <property type="match status" value="1"/>
</dbReference>
<dbReference type="Gene3D" id="3.40.50.1000">
    <property type="entry name" value="HAD superfamily/HAD-like"/>
    <property type="match status" value="1"/>
</dbReference>
<dbReference type="KEGG" id="wjo:FOL01_0398"/>
<protein>
    <submittedName>
        <fullName evidence="3">Lead, cadmium, zinc and mercury transporting ATPase</fullName>
    </submittedName>
</protein>
<keyword evidence="4" id="KW-1185">Reference proteome</keyword>
<proteinExistence type="inferred from homology"/>
<feature type="transmembrane region" description="Helical" evidence="2">
    <location>
        <begin position="170"/>
        <end position="189"/>
    </location>
</feature>
<evidence type="ECO:0000256" key="2">
    <source>
        <dbReference type="SAM" id="Phobius"/>
    </source>
</evidence>